<reference evidence="2 3" key="1">
    <citation type="submission" date="2015-10" db="EMBL/GenBank/DDBJ databases">
        <title>Genome analyses suggest a sexual origin of heterokaryosis in a supposedly ancient asexual fungus.</title>
        <authorList>
            <person name="Ropars J."/>
            <person name="Sedzielewska K."/>
            <person name="Noel J."/>
            <person name="Charron P."/>
            <person name="Farinelli L."/>
            <person name="Marton T."/>
            <person name="Kruger M."/>
            <person name="Pelin A."/>
            <person name="Brachmann A."/>
            <person name="Corradi N."/>
        </authorList>
    </citation>
    <scope>NUCLEOTIDE SEQUENCE [LARGE SCALE GENOMIC DNA]</scope>
    <source>
        <strain evidence="2 3">A4</strain>
    </source>
</reference>
<organism evidence="2 3">
    <name type="scientific">Rhizophagus irregularis</name>
    <dbReference type="NCBI Taxonomy" id="588596"/>
    <lineage>
        <taxon>Eukaryota</taxon>
        <taxon>Fungi</taxon>
        <taxon>Fungi incertae sedis</taxon>
        <taxon>Mucoromycota</taxon>
        <taxon>Glomeromycotina</taxon>
        <taxon>Glomeromycetes</taxon>
        <taxon>Glomerales</taxon>
        <taxon>Glomeraceae</taxon>
        <taxon>Rhizophagus</taxon>
    </lineage>
</organism>
<accession>A0A2I1G6V2</accession>
<evidence type="ECO:0000256" key="1">
    <source>
        <dbReference type="SAM" id="MobiDB-lite"/>
    </source>
</evidence>
<gene>
    <name evidence="2" type="ORF">RhiirA4_456149</name>
</gene>
<dbReference type="Proteomes" id="UP000234323">
    <property type="component" value="Unassembled WGS sequence"/>
</dbReference>
<dbReference type="OrthoDB" id="2405258at2759"/>
<proteinExistence type="predicted"/>
<feature type="region of interest" description="Disordered" evidence="1">
    <location>
        <begin position="1"/>
        <end position="30"/>
    </location>
</feature>
<dbReference type="VEuPathDB" id="FungiDB:RhiirA1_496540"/>
<protein>
    <submittedName>
        <fullName evidence="2">Uncharacterized protein</fullName>
    </submittedName>
</protein>
<comment type="caution">
    <text evidence="2">The sequence shown here is derived from an EMBL/GenBank/DDBJ whole genome shotgun (WGS) entry which is preliminary data.</text>
</comment>
<dbReference type="VEuPathDB" id="FungiDB:FUN_011109"/>
<keyword evidence="3" id="KW-1185">Reference proteome</keyword>
<dbReference type="AlphaFoldDB" id="A0A2I1G6V2"/>
<sequence length="177" mass="19866">MDKDFNFINDGFNNDLRPPTTDSQAENPNVNYNASYNYNNNNSYSMMNDNVSSASYTNTLGNVTMSSQSYPTSTSSDPPPQYTQQQTSVENNIQQQLFDTTQPITQNVPHFVQNNSSPFNASQINHSEIFTFEIPGIKIIVIPTFPPMINSSQTNHSEIFTFDIPGSKVIIITLTFQ</sequence>
<feature type="compositionally biased region" description="Low complexity" evidence="1">
    <location>
        <begin position="1"/>
        <end position="15"/>
    </location>
</feature>
<evidence type="ECO:0000313" key="3">
    <source>
        <dbReference type="Proteomes" id="UP000234323"/>
    </source>
</evidence>
<dbReference type="VEuPathDB" id="FungiDB:RhiirFUN_012419"/>
<feature type="compositionally biased region" description="Low complexity" evidence="1">
    <location>
        <begin position="66"/>
        <end position="88"/>
    </location>
</feature>
<dbReference type="EMBL" id="LLXI01000194">
    <property type="protein sequence ID" value="PKY42363.1"/>
    <property type="molecule type" value="Genomic_DNA"/>
</dbReference>
<name>A0A2I1G6V2_9GLOM</name>
<feature type="region of interest" description="Disordered" evidence="1">
    <location>
        <begin position="65"/>
        <end position="88"/>
    </location>
</feature>
<evidence type="ECO:0000313" key="2">
    <source>
        <dbReference type="EMBL" id="PKY42363.1"/>
    </source>
</evidence>